<sequence>MSRRCAICGKKSMVAVTRVKLRGQYNPTSKKRKYPNLQWVRFDDGQRIKACAKCIKTMTKVKKVRNRKPAAGKKAVPEKAVKTKPTVKKKATLPKKKTAAKKQRAVA</sequence>
<comment type="similarity">
    <text evidence="1">Belongs to the bacterial ribosomal protein bL28 family.</text>
</comment>
<feature type="compositionally biased region" description="Basic residues" evidence="4">
    <location>
        <begin position="85"/>
        <end position="107"/>
    </location>
</feature>
<evidence type="ECO:0000256" key="2">
    <source>
        <dbReference type="ARBA" id="ARBA00022980"/>
    </source>
</evidence>
<dbReference type="AlphaFoldDB" id="A0A2M7IDS5"/>
<protein>
    <recommendedName>
        <fullName evidence="7">50S ribosomal protein L28</fullName>
    </recommendedName>
</protein>
<comment type="caution">
    <text evidence="5">The sequence shown here is derived from an EMBL/GenBank/DDBJ whole genome shotgun (WGS) entry which is preliminary data.</text>
</comment>
<evidence type="ECO:0000256" key="1">
    <source>
        <dbReference type="ARBA" id="ARBA00008760"/>
    </source>
</evidence>
<evidence type="ECO:0000313" key="5">
    <source>
        <dbReference type="EMBL" id="PIW74629.1"/>
    </source>
</evidence>
<accession>A0A2M7IDS5</accession>
<dbReference type="InterPro" id="IPR037147">
    <property type="entry name" value="Ribosomal_bL28_sf"/>
</dbReference>
<dbReference type="GO" id="GO:0003735">
    <property type="term" value="F:structural constituent of ribosome"/>
    <property type="evidence" value="ECO:0007669"/>
    <property type="project" value="InterPro"/>
</dbReference>
<dbReference type="InterPro" id="IPR026569">
    <property type="entry name" value="Ribosomal_bL28"/>
</dbReference>
<keyword evidence="2" id="KW-0689">Ribosomal protein</keyword>
<dbReference type="GO" id="GO:1990904">
    <property type="term" value="C:ribonucleoprotein complex"/>
    <property type="evidence" value="ECO:0007669"/>
    <property type="project" value="UniProtKB-KW"/>
</dbReference>
<gene>
    <name evidence="5" type="ORF">CO003_01780</name>
</gene>
<dbReference type="Pfam" id="PF00830">
    <property type="entry name" value="Ribosomal_L28"/>
    <property type="match status" value="1"/>
</dbReference>
<keyword evidence="3" id="KW-0687">Ribonucleoprotein</keyword>
<dbReference type="EMBL" id="PFGW01000035">
    <property type="protein sequence ID" value="PIW74629.1"/>
    <property type="molecule type" value="Genomic_DNA"/>
</dbReference>
<feature type="region of interest" description="Disordered" evidence="4">
    <location>
        <begin position="65"/>
        <end position="107"/>
    </location>
</feature>
<reference evidence="6" key="1">
    <citation type="submission" date="2017-09" db="EMBL/GenBank/DDBJ databases">
        <title>Depth-based differentiation of microbial function through sediment-hosted aquifers and enrichment of novel symbionts in the deep terrestrial subsurface.</title>
        <authorList>
            <person name="Probst A.J."/>
            <person name="Ladd B."/>
            <person name="Jarett J.K."/>
            <person name="Geller-Mcgrath D.E."/>
            <person name="Sieber C.M.K."/>
            <person name="Emerson J.B."/>
            <person name="Anantharaman K."/>
            <person name="Thomas B.C."/>
            <person name="Malmstrom R."/>
            <person name="Stieglmeier M."/>
            <person name="Klingl A."/>
            <person name="Woyke T."/>
            <person name="Ryan C.M."/>
            <person name="Banfield J.F."/>
        </authorList>
    </citation>
    <scope>NUCLEOTIDE SEQUENCE [LARGE SCALE GENOMIC DNA]</scope>
</reference>
<evidence type="ECO:0000256" key="4">
    <source>
        <dbReference type="SAM" id="MobiDB-lite"/>
    </source>
</evidence>
<organism evidence="5 6">
    <name type="scientific">Candidatus Portnoybacteria bacterium CG_4_8_14_3_um_filter_44_15</name>
    <dbReference type="NCBI Taxonomy" id="1974803"/>
    <lineage>
        <taxon>Bacteria</taxon>
        <taxon>Candidatus Portnoyibacteriota</taxon>
    </lineage>
</organism>
<dbReference type="Proteomes" id="UP000231673">
    <property type="component" value="Unassembled WGS sequence"/>
</dbReference>
<name>A0A2M7IDS5_9BACT</name>
<dbReference type="InterPro" id="IPR034704">
    <property type="entry name" value="Ribosomal_bL28/bL31-like_sf"/>
</dbReference>
<evidence type="ECO:0000256" key="3">
    <source>
        <dbReference type="ARBA" id="ARBA00023274"/>
    </source>
</evidence>
<evidence type="ECO:0000313" key="6">
    <source>
        <dbReference type="Proteomes" id="UP000231673"/>
    </source>
</evidence>
<evidence type="ECO:0008006" key="7">
    <source>
        <dbReference type="Google" id="ProtNLM"/>
    </source>
</evidence>
<dbReference type="GO" id="GO:0005840">
    <property type="term" value="C:ribosome"/>
    <property type="evidence" value="ECO:0007669"/>
    <property type="project" value="UniProtKB-KW"/>
</dbReference>
<dbReference type="Gene3D" id="2.30.170.40">
    <property type="entry name" value="Ribosomal protein L28/L24"/>
    <property type="match status" value="1"/>
</dbReference>
<dbReference type="SUPFAM" id="SSF143800">
    <property type="entry name" value="L28p-like"/>
    <property type="match status" value="1"/>
</dbReference>
<proteinExistence type="inferred from homology"/>